<keyword evidence="4" id="KW-1185">Reference proteome</keyword>
<name>A0A815PLA6_9BILA</name>
<organism evidence="2 4">
    <name type="scientific">Didymodactylos carnosus</name>
    <dbReference type="NCBI Taxonomy" id="1234261"/>
    <lineage>
        <taxon>Eukaryota</taxon>
        <taxon>Metazoa</taxon>
        <taxon>Spiralia</taxon>
        <taxon>Gnathifera</taxon>
        <taxon>Rotifera</taxon>
        <taxon>Eurotatoria</taxon>
        <taxon>Bdelloidea</taxon>
        <taxon>Philodinida</taxon>
        <taxon>Philodinidae</taxon>
        <taxon>Didymodactylos</taxon>
    </lineage>
</organism>
<comment type="caution">
    <text evidence="2">The sequence shown here is derived from an EMBL/GenBank/DDBJ whole genome shotgun (WGS) entry which is preliminary data.</text>
</comment>
<dbReference type="Proteomes" id="UP000681722">
    <property type="component" value="Unassembled WGS sequence"/>
</dbReference>
<feature type="region of interest" description="Disordered" evidence="1">
    <location>
        <begin position="62"/>
        <end position="102"/>
    </location>
</feature>
<evidence type="ECO:0000313" key="2">
    <source>
        <dbReference type="EMBL" id="CAF1450823.1"/>
    </source>
</evidence>
<gene>
    <name evidence="2" type="ORF">GPM918_LOCUS34732</name>
    <name evidence="3" type="ORF">SRO942_LOCUS35440</name>
</gene>
<evidence type="ECO:0000313" key="3">
    <source>
        <dbReference type="EMBL" id="CAF4324275.1"/>
    </source>
</evidence>
<dbReference type="AlphaFoldDB" id="A0A815PLA6"/>
<evidence type="ECO:0000256" key="1">
    <source>
        <dbReference type="SAM" id="MobiDB-lite"/>
    </source>
</evidence>
<dbReference type="EMBL" id="CAJOBC010084922">
    <property type="protein sequence ID" value="CAF4324275.1"/>
    <property type="molecule type" value="Genomic_DNA"/>
</dbReference>
<evidence type="ECO:0000313" key="4">
    <source>
        <dbReference type="Proteomes" id="UP000663829"/>
    </source>
</evidence>
<accession>A0A815PLA6</accession>
<feature type="compositionally biased region" description="Acidic residues" evidence="1">
    <location>
        <begin position="66"/>
        <end position="88"/>
    </location>
</feature>
<dbReference type="EMBL" id="CAJNOQ010019470">
    <property type="protein sequence ID" value="CAF1450823.1"/>
    <property type="molecule type" value="Genomic_DNA"/>
</dbReference>
<dbReference type="Proteomes" id="UP000663829">
    <property type="component" value="Unassembled WGS sequence"/>
</dbReference>
<sequence length="174" mass="19707">MRLKTGNVALNANLFKRRCVDSPLCGITCPFTPAYKSRFCKIQHLDPSNDVQEATANVDLDRSTEYDEPEAPPEPFFEDPFDLTDPDDQPPTKCNTDKETHEKNPRSAAAIFNCGIIFALCEIYGSESTKQLYAFMANVVDNRQHHLPNVLAFDNARKFSRFARNTKKNIKCVT</sequence>
<proteinExistence type="predicted"/>
<reference evidence="2" key="1">
    <citation type="submission" date="2021-02" db="EMBL/GenBank/DDBJ databases">
        <authorList>
            <person name="Nowell W R."/>
        </authorList>
    </citation>
    <scope>NUCLEOTIDE SEQUENCE</scope>
</reference>
<protein>
    <submittedName>
        <fullName evidence="2">Uncharacterized protein</fullName>
    </submittedName>
</protein>